<dbReference type="InterPro" id="IPR000259">
    <property type="entry name" value="Adhesion_dom_fimbrial"/>
</dbReference>
<evidence type="ECO:0000313" key="7">
    <source>
        <dbReference type="EMBL" id="KNC91722.1"/>
    </source>
</evidence>
<keyword evidence="4" id="KW-0281">Fimbrium</keyword>
<comment type="similarity">
    <text evidence="2">Belongs to the fimbrial protein family.</text>
</comment>
<dbReference type="PANTHER" id="PTHR33420:SF12">
    <property type="entry name" value="FIMBRIN-LIKE PROTEIN FIMI-RELATED"/>
    <property type="match status" value="1"/>
</dbReference>
<feature type="signal peptide" evidence="5">
    <location>
        <begin position="1"/>
        <end position="20"/>
    </location>
</feature>
<keyword evidence="3 5" id="KW-0732">Signal</keyword>
<dbReference type="Pfam" id="PF00419">
    <property type="entry name" value="Fimbrial"/>
    <property type="match status" value="1"/>
</dbReference>
<proteinExistence type="inferred from homology"/>
<feature type="domain" description="Fimbrial-type adhesion" evidence="6">
    <location>
        <begin position="31"/>
        <end position="180"/>
    </location>
</feature>
<gene>
    <name evidence="7" type="ORF">GM31_01635</name>
</gene>
<dbReference type="InterPro" id="IPR050263">
    <property type="entry name" value="Bact_Fimbrial_Adh_Pro"/>
</dbReference>
<evidence type="ECO:0000256" key="1">
    <source>
        <dbReference type="ARBA" id="ARBA00004561"/>
    </source>
</evidence>
<protein>
    <submittedName>
        <fullName evidence="7">Fimbrial protein FimI</fullName>
    </submittedName>
</protein>
<dbReference type="AlphaFoldDB" id="A0A0L0GRY5"/>
<evidence type="ECO:0000256" key="3">
    <source>
        <dbReference type="ARBA" id="ARBA00022729"/>
    </source>
</evidence>
<reference evidence="7 8" key="1">
    <citation type="journal article" date="2015" name="Appl. Environ. Microbiol.">
        <title>The Enterobacterium Trabulsiella odontotermitis Presents Novel Adaptations Related to Its Association with Fungus-Growing Termites.</title>
        <authorList>
            <person name="Sapountzis P."/>
            <person name="Gruntjes T."/>
            <person name="Otani S."/>
            <person name="Estevez J."/>
            <person name="da Costa R.R."/>
            <person name="Plunkett G.3rd."/>
            <person name="Perna N.T."/>
            <person name="Poulsen M."/>
        </authorList>
    </citation>
    <scope>NUCLEOTIDE SEQUENCE [LARGE SCALE GENOMIC DNA]</scope>
    <source>
        <strain evidence="7 8">12</strain>
    </source>
</reference>
<dbReference type="PATRIC" id="fig|379893.4.peg.335"/>
<dbReference type="InterPro" id="IPR008966">
    <property type="entry name" value="Adhesion_dom_sf"/>
</dbReference>
<evidence type="ECO:0000259" key="6">
    <source>
        <dbReference type="Pfam" id="PF00419"/>
    </source>
</evidence>
<feature type="chain" id="PRO_5005539541" evidence="5">
    <location>
        <begin position="21"/>
        <end position="181"/>
    </location>
</feature>
<dbReference type="PANTHER" id="PTHR33420">
    <property type="entry name" value="FIMBRIAL SUBUNIT ELFA-RELATED"/>
    <property type="match status" value="1"/>
</dbReference>
<dbReference type="Gene3D" id="2.60.40.1090">
    <property type="entry name" value="Fimbrial-type adhesion domain"/>
    <property type="match status" value="1"/>
</dbReference>
<dbReference type="GO" id="GO:0009289">
    <property type="term" value="C:pilus"/>
    <property type="evidence" value="ECO:0007669"/>
    <property type="project" value="UniProtKB-SubCell"/>
</dbReference>
<evidence type="ECO:0000256" key="4">
    <source>
        <dbReference type="ARBA" id="ARBA00023263"/>
    </source>
</evidence>
<organism evidence="7 8">
    <name type="scientific">Trabulsiella odontotermitis</name>
    <dbReference type="NCBI Taxonomy" id="379893"/>
    <lineage>
        <taxon>Bacteria</taxon>
        <taxon>Pseudomonadati</taxon>
        <taxon>Pseudomonadota</taxon>
        <taxon>Gammaproteobacteria</taxon>
        <taxon>Enterobacterales</taxon>
        <taxon>Enterobacteriaceae</taxon>
        <taxon>Trabulsiella</taxon>
    </lineage>
</organism>
<dbReference type="SUPFAM" id="SSF49401">
    <property type="entry name" value="Bacterial adhesins"/>
    <property type="match status" value="1"/>
</dbReference>
<comment type="subcellular location">
    <subcellularLocation>
        <location evidence="1">Fimbrium</location>
    </subcellularLocation>
</comment>
<keyword evidence="8" id="KW-1185">Reference proteome</keyword>
<dbReference type="EMBL" id="JNGI01000124">
    <property type="protein sequence ID" value="KNC91722.1"/>
    <property type="molecule type" value="Genomic_DNA"/>
</dbReference>
<dbReference type="RefSeq" id="WP_049857518.1">
    <property type="nucleotide sequence ID" value="NZ_JNGI01000124.1"/>
</dbReference>
<dbReference type="InterPro" id="IPR036937">
    <property type="entry name" value="Adhesion_dom_fimbrial_sf"/>
</dbReference>
<evidence type="ECO:0000313" key="8">
    <source>
        <dbReference type="Proteomes" id="UP000037393"/>
    </source>
</evidence>
<evidence type="ECO:0000256" key="5">
    <source>
        <dbReference type="SAM" id="SignalP"/>
    </source>
</evidence>
<dbReference type="GO" id="GO:0043709">
    <property type="term" value="P:cell adhesion involved in single-species biofilm formation"/>
    <property type="evidence" value="ECO:0007669"/>
    <property type="project" value="TreeGrafter"/>
</dbReference>
<dbReference type="Proteomes" id="UP000037393">
    <property type="component" value="Unassembled WGS sequence"/>
</dbReference>
<evidence type="ECO:0000256" key="2">
    <source>
        <dbReference type="ARBA" id="ARBA00006671"/>
    </source>
</evidence>
<name>A0A0L0GRY5_9ENTR</name>
<dbReference type="NCBIfam" id="NF011747">
    <property type="entry name" value="PRK15200.1"/>
    <property type="match status" value="1"/>
</dbReference>
<dbReference type="OrthoDB" id="6522787at2"/>
<comment type="caution">
    <text evidence="7">The sequence shown here is derived from an EMBL/GenBank/DDBJ whole genome shotgun (WGS) entry which is preliminary data.</text>
</comment>
<accession>A0A0L0GRY5</accession>
<sequence length="181" mass="19610">MIRTLSLLVLCFALNAPVSAHRVVVDGGHVQLRGELVNGACAVSPESEKMRIDMGQYRTNAFGGVGSFSTVTVPFGIRLVECRSEVSRLVGVAFQGLTPAEDPQVFVAATRVGGAQSDSGLGLGLFDSHQQRIVPNDQPRTYQPIDATEMTLHFSARYRVISLPLIPGNIHSDVWFTLVYP</sequence>